<dbReference type="AlphaFoldDB" id="A0AAE2ZFX6"/>
<dbReference type="RefSeq" id="WP_207951521.1">
    <property type="nucleotide sequence ID" value="NZ_JAAOIA010000070.1"/>
</dbReference>
<evidence type="ECO:0000313" key="2">
    <source>
        <dbReference type="Proteomes" id="UP001155882"/>
    </source>
</evidence>
<organism evidence="1 2">
    <name type="scientific">Providencia rettgeri</name>
    <dbReference type="NCBI Taxonomy" id="587"/>
    <lineage>
        <taxon>Bacteria</taxon>
        <taxon>Pseudomonadati</taxon>
        <taxon>Pseudomonadota</taxon>
        <taxon>Gammaproteobacteria</taxon>
        <taxon>Enterobacterales</taxon>
        <taxon>Morganellaceae</taxon>
        <taxon>Providencia</taxon>
    </lineage>
</organism>
<proteinExistence type="predicted"/>
<name>A0AAE2ZFX6_PRORE</name>
<accession>A0AAE2ZFX6</accession>
<evidence type="ECO:0008006" key="3">
    <source>
        <dbReference type="Google" id="ProtNLM"/>
    </source>
</evidence>
<evidence type="ECO:0000313" key="1">
    <source>
        <dbReference type="EMBL" id="MBW3119074.1"/>
    </source>
</evidence>
<dbReference type="EMBL" id="JAHWLI010000173">
    <property type="protein sequence ID" value="MBW3119074.1"/>
    <property type="molecule type" value="Genomic_DNA"/>
</dbReference>
<dbReference type="Proteomes" id="UP001155882">
    <property type="component" value="Unassembled WGS sequence"/>
</dbReference>
<sequence length="78" mass="8491">MTDKTGGAAFPASGHPDMQFVAQEGMSLRDFFAAKAMQGDWANQNSEVGYFADCNGEQLVNCAKVYYRMADAMLKARG</sequence>
<comment type="caution">
    <text evidence="1">The sequence shown here is derived from an EMBL/GenBank/DDBJ whole genome shotgun (WGS) entry which is preliminary data.</text>
</comment>
<reference evidence="1" key="1">
    <citation type="submission" date="2021-07" db="EMBL/GenBank/DDBJ databases">
        <authorList>
            <person name="Stanton E."/>
        </authorList>
    </citation>
    <scope>NUCLEOTIDE SEQUENCE</scope>
    <source>
        <strain evidence="1">2021EL-01139</strain>
    </source>
</reference>
<protein>
    <recommendedName>
        <fullName evidence="3">Gp38</fullName>
    </recommendedName>
</protein>
<gene>
    <name evidence="1" type="ORF">KYI77_21840</name>
</gene>